<proteinExistence type="predicted"/>
<keyword evidence="7" id="KW-1185">Reference proteome</keyword>
<evidence type="ECO:0000256" key="1">
    <source>
        <dbReference type="ARBA" id="ARBA00023015"/>
    </source>
</evidence>
<evidence type="ECO:0000259" key="5">
    <source>
        <dbReference type="PROSITE" id="PS51078"/>
    </source>
</evidence>
<dbReference type="PROSITE" id="PS51077">
    <property type="entry name" value="HTH_ICLR"/>
    <property type="match status" value="1"/>
</dbReference>
<dbReference type="InterPro" id="IPR005471">
    <property type="entry name" value="Tscrpt_reg_IclR_N"/>
</dbReference>
<keyword evidence="3" id="KW-0804">Transcription</keyword>
<dbReference type="InterPro" id="IPR029016">
    <property type="entry name" value="GAF-like_dom_sf"/>
</dbReference>
<feature type="domain" description="HTH iclR-type" evidence="4">
    <location>
        <begin position="12"/>
        <end position="73"/>
    </location>
</feature>
<sequence>MKSDTEKSSYAAPALEKGLDILELLARQQGPLTKNMIAERLGRNINEIFRMLACLQERGYLYVDSAGGIQLTLRMWQMAHAYPPQERLRAQAFPVMQTLSEQTSQSCHLVVPEEGKLYVLAKQDSPSKMGFSVRVGAEVDIFESTSGWLLLALASTSIKQSLWHRPPINPAQKLEIENELVNIRSNARVVRESMQVKGITNISFPICNDQGEAFAVLTMPFMDAYQSNMKETGLPLEDTIEACRKAANVIQNALGFNGN</sequence>
<evidence type="ECO:0000313" key="6">
    <source>
        <dbReference type="EMBL" id="MFD2096373.1"/>
    </source>
</evidence>
<dbReference type="InterPro" id="IPR036388">
    <property type="entry name" value="WH-like_DNA-bd_sf"/>
</dbReference>
<dbReference type="Gene3D" id="3.30.450.40">
    <property type="match status" value="1"/>
</dbReference>
<dbReference type="EMBL" id="JBHUHT010000012">
    <property type="protein sequence ID" value="MFD2096373.1"/>
    <property type="molecule type" value="Genomic_DNA"/>
</dbReference>
<accession>A0ABW4XPZ5</accession>
<name>A0ABW4XPZ5_9GAMM</name>
<evidence type="ECO:0000256" key="3">
    <source>
        <dbReference type="ARBA" id="ARBA00023163"/>
    </source>
</evidence>
<gene>
    <name evidence="6" type="ORF">ACFSJ3_10295</name>
</gene>
<keyword evidence="1" id="KW-0805">Transcription regulation</keyword>
<dbReference type="Gene3D" id="1.10.10.10">
    <property type="entry name" value="Winged helix-like DNA-binding domain superfamily/Winged helix DNA-binding domain"/>
    <property type="match status" value="1"/>
</dbReference>
<evidence type="ECO:0000313" key="7">
    <source>
        <dbReference type="Proteomes" id="UP001597380"/>
    </source>
</evidence>
<dbReference type="InterPro" id="IPR036390">
    <property type="entry name" value="WH_DNA-bd_sf"/>
</dbReference>
<dbReference type="SUPFAM" id="SSF46785">
    <property type="entry name" value="Winged helix' DNA-binding domain"/>
    <property type="match status" value="1"/>
</dbReference>
<reference evidence="7" key="1">
    <citation type="journal article" date="2019" name="Int. J. Syst. Evol. Microbiol.">
        <title>The Global Catalogue of Microorganisms (GCM) 10K type strain sequencing project: providing services to taxonomists for standard genome sequencing and annotation.</title>
        <authorList>
            <consortium name="The Broad Institute Genomics Platform"/>
            <consortium name="The Broad Institute Genome Sequencing Center for Infectious Disease"/>
            <person name="Wu L."/>
            <person name="Ma J."/>
        </authorList>
    </citation>
    <scope>NUCLEOTIDE SEQUENCE [LARGE SCALE GENOMIC DNA]</scope>
    <source>
        <strain evidence="7">CGMCC 1.10992</strain>
    </source>
</reference>
<dbReference type="SUPFAM" id="SSF55781">
    <property type="entry name" value="GAF domain-like"/>
    <property type="match status" value="1"/>
</dbReference>
<dbReference type="Pfam" id="PF01614">
    <property type="entry name" value="IclR_C"/>
    <property type="match status" value="1"/>
</dbReference>
<comment type="caution">
    <text evidence="6">The sequence shown here is derived from an EMBL/GenBank/DDBJ whole genome shotgun (WGS) entry which is preliminary data.</text>
</comment>
<feature type="domain" description="IclR-ED" evidence="5">
    <location>
        <begin position="74"/>
        <end position="256"/>
    </location>
</feature>
<dbReference type="Pfam" id="PF09339">
    <property type="entry name" value="HTH_IclR"/>
    <property type="match status" value="1"/>
</dbReference>
<dbReference type="SMART" id="SM00346">
    <property type="entry name" value="HTH_ICLR"/>
    <property type="match status" value="1"/>
</dbReference>
<dbReference type="Proteomes" id="UP001597380">
    <property type="component" value="Unassembled WGS sequence"/>
</dbReference>
<dbReference type="InterPro" id="IPR050707">
    <property type="entry name" value="HTH_MetabolicPath_Reg"/>
</dbReference>
<dbReference type="PANTHER" id="PTHR30136:SF7">
    <property type="entry name" value="HTH-TYPE TRANSCRIPTIONAL REGULATOR KDGR-RELATED"/>
    <property type="match status" value="1"/>
</dbReference>
<organism evidence="6 7">
    <name type="scientific">Corallincola platygyrae</name>
    <dbReference type="NCBI Taxonomy" id="1193278"/>
    <lineage>
        <taxon>Bacteria</taxon>
        <taxon>Pseudomonadati</taxon>
        <taxon>Pseudomonadota</taxon>
        <taxon>Gammaproteobacteria</taxon>
        <taxon>Alteromonadales</taxon>
        <taxon>Psychromonadaceae</taxon>
        <taxon>Corallincola</taxon>
    </lineage>
</organism>
<dbReference type="PANTHER" id="PTHR30136">
    <property type="entry name" value="HELIX-TURN-HELIX TRANSCRIPTIONAL REGULATOR, ICLR FAMILY"/>
    <property type="match status" value="1"/>
</dbReference>
<protein>
    <submittedName>
        <fullName evidence="6">IclR family transcriptional regulator</fullName>
    </submittedName>
</protein>
<dbReference type="RefSeq" id="WP_345339244.1">
    <property type="nucleotide sequence ID" value="NZ_BAABLI010000008.1"/>
</dbReference>
<dbReference type="PROSITE" id="PS51078">
    <property type="entry name" value="ICLR_ED"/>
    <property type="match status" value="1"/>
</dbReference>
<keyword evidence="2" id="KW-0238">DNA-binding</keyword>
<evidence type="ECO:0000259" key="4">
    <source>
        <dbReference type="PROSITE" id="PS51077"/>
    </source>
</evidence>
<dbReference type="InterPro" id="IPR014757">
    <property type="entry name" value="Tscrpt_reg_IclR_C"/>
</dbReference>
<evidence type="ECO:0000256" key="2">
    <source>
        <dbReference type="ARBA" id="ARBA00023125"/>
    </source>
</evidence>